<sequence>MTNKEDIYFLSTFKYRKEYQELFEFTEIKVLNICINPYFKKIKKVQYCTNMKKKNSLSS</sequence>
<protein>
    <submittedName>
        <fullName evidence="1">Uncharacterized protein</fullName>
    </submittedName>
</protein>
<comment type="caution">
    <text evidence="1">The sequence shown here is derived from an EMBL/GenBank/DDBJ whole genome shotgun (WGS) entry which is preliminary data.</text>
</comment>
<organism evidence="1 2">
    <name type="scientific">Holdemanella biformis</name>
    <dbReference type="NCBI Taxonomy" id="1735"/>
    <lineage>
        <taxon>Bacteria</taxon>
        <taxon>Bacillati</taxon>
        <taxon>Bacillota</taxon>
        <taxon>Erysipelotrichia</taxon>
        <taxon>Erysipelotrichales</taxon>
        <taxon>Erysipelotrichaceae</taxon>
        <taxon>Holdemanella</taxon>
    </lineage>
</organism>
<dbReference type="Proteomes" id="UP000285288">
    <property type="component" value="Unassembled WGS sequence"/>
</dbReference>
<proteinExistence type="predicted"/>
<evidence type="ECO:0000313" key="2">
    <source>
        <dbReference type="Proteomes" id="UP000285288"/>
    </source>
</evidence>
<name>A0A413UDF0_9FIRM</name>
<dbReference type="EMBL" id="QSGD01000015">
    <property type="protein sequence ID" value="RHB07171.1"/>
    <property type="molecule type" value="Genomic_DNA"/>
</dbReference>
<accession>A0A413UDF0</accession>
<dbReference type="AlphaFoldDB" id="A0A413UDF0"/>
<evidence type="ECO:0000313" key="1">
    <source>
        <dbReference type="EMBL" id="RHB07171.1"/>
    </source>
</evidence>
<gene>
    <name evidence="1" type="ORF">DW907_05250</name>
</gene>
<reference evidence="1 2" key="1">
    <citation type="submission" date="2018-08" db="EMBL/GenBank/DDBJ databases">
        <title>A genome reference for cultivated species of the human gut microbiota.</title>
        <authorList>
            <person name="Zou Y."/>
            <person name="Xue W."/>
            <person name="Luo G."/>
        </authorList>
    </citation>
    <scope>NUCLEOTIDE SEQUENCE [LARGE SCALE GENOMIC DNA]</scope>
    <source>
        <strain evidence="1 2">AM42-13AC</strain>
    </source>
</reference>